<dbReference type="Gene3D" id="3.90.1150.10">
    <property type="entry name" value="Aspartate Aminotransferase, domain 1"/>
    <property type="match status" value="1"/>
</dbReference>
<comment type="similarity">
    <text evidence="2">Belongs to the class-I pyridoxal-phosphate-dependent aminotransferase family.</text>
</comment>
<protein>
    <submittedName>
        <fullName evidence="7">Aminotransferase class I/II-fold pyridoxal phosphate-dependent enzyme</fullName>
    </submittedName>
</protein>
<accession>A0A4Z0QF16</accession>
<dbReference type="GO" id="GO:0008483">
    <property type="term" value="F:transaminase activity"/>
    <property type="evidence" value="ECO:0007669"/>
    <property type="project" value="UniProtKB-KW"/>
</dbReference>
<dbReference type="GO" id="GO:0030170">
    <property type="term" value="F:pyridoxal phosphate binding"/>
    <property type="evidence" value="ECO:0007669"/>
    <property type="project" value="InterPro"/>
</dbReference>
<name>A0A4Z0QF16_9BACT</name>
<reference evidence="7 8" key="1">
    <citation type="submission" date="2019-04" db="EMBL/GenBank/DDBJ databases">
        <authorList>
            <person name="Feng G."/>
            <person name="Zhang J."/>
            <person name="Zhu H."/>
        </authorList>
    </citation>
    <scope>NUCLEOTIDE SEQUENCE [LARGE SCALE GENOMIC DNA]</scope>
    <source>
        <strain evidence="7 8">9PBR-1</strain>
    </source>
</reference>
<dbReference type="Gene3D" id="3.40.640.10">
    <property type="entry name" value="Type I PLP-dependent aspartate aminotransferase-like (Major domain)"/>
    <property type="match status" value="1"/>
</dbReference>
<evidence type="ECO:0000259" key="6">
    <source>
        <dbReference type="Pfam" id="PF00155"/>
    </source>
</evidence>
<dbReference type="SUPFAM" id="SSF53383">
    <property type="entry name" value="PLP-dependent transferases"/>
    <property type="match status" value="1"/>
</dbReference>
<dbReference type="OrthoDB" id="1489696at2"/>
<evidence type="ECO:0000313" key="7">
    <source>
        <dbReference type="EMBL" id="TGE28036.1"/>
    </source>
</evidence>
<dbReference type="EMBL" id="SRMB01000001">
    <property type="protein sequence ID" value="TGE28036.1"/>
    <property type="molecule type" value="Genomic_DNA"/>
</dbReference>
<sequence>MTSFPETISLASGYGNFQPPTVAVQAAAHLLTAGPLPISPVEGLPEVRAAIAARYQRQGAAVQPEQVVLTAGAKPALLAVFQALLQPQQEVLLLTPNWFGFRGLVEKAGGTLRTLPLDPATDYALDLEAIQAALTPQTRILLLSNPNNPTGRVYTRPEWQGLLHLTRQWPNLAVVSDEIYDGINFGPERVVSLLEFADPHQQHIVVSGFSKSLALIGWSAGYLVAPLPLVRQATAWQFATNAAVAALSQAAAQAVTEHAETISRELCQGLAATRELMQTALAALPGVKNQVPAGTYYFFPDFRAYLNPALAPGPASAELVARLRAGGVETVDGASCDAPGFLRLSYALPEPLLREALRRLSTVLVGSSAG</sequence>
<keyword evidence="5" id="KW-0663">Pyridoxal phosphate</keyword>
<gene>
    <name evidence="7" type="ORF">E5K02_00805</name>
</gene>
<evidence type="ECO:0000256" key="2">
    <source>
        <dbReference type="ARBA" id="ARBA00007441"/>
    </source>
</evidence>
<evidence type="ECO:0000256" key="4">
    <source>
        <dbReference type="ARBA" id="ARBA00022679"/>
    </source>
</evidence>
<dbReference type="RefSeq" id="WP_135391409.1">
    <property type="nucleotide sequence ID" value="NZ_SRMB01000001.1"/>
</dbReference>
<dbReference type="InterPro" id="IPR015421">
    <property type="entry name" value="PyrdxlP-dep_Trfase_major"/>
</dbReference>
<proteinExistence type="inferred from homology"/>
<evidence type="ECO:0000256" key="3">
    <source>
        <dbReference type="ARBA" id="ARBA00022576"/>
    </source>
</evidence>
<evidence type="ECO:0000256" key="5">
    <source>
        <dbReference type="ARBA" id="ARBA00022898"/>
    </source>
</evidence>
<dbReference type="InterPro" id="IPR004839">
    <property type="entry name" value="Aminotransferase_I/II_large"/>
</dbReference>
<dbReference type="InterPro" id="IPR050596">
    <property type="entry name" value="AspAT/PAT-like"/>
</dbReference>
<dbReference type="InterPro" id="IPR015424">
    <property type="entry name" value="PyrdxlP-dep_Trfase"/>
</dbReference>
<keyword evidence="3 7" id="KW-0032">Aminotransferase</keyword>
<organism evidence="7 8">
    <name type="scientific">Hymenobacter metallicola</name>
    <dbReference type="NCBI Taxonomy" id="2563114"/>
    <lineage>
        <taxon>Bacteria</taxon>
        <taxon>Pseudomonadati</taxon>
        <taxon>Bacteroidota</taxon>
        <taxon>Cytophagia</taxon>
        <taxon>Cytophagales</taxon>
        <taxon>Hymenobacteraceae</taxon>
        <taxon>Hymenobacter</taxon>
    </lineage>
</organism>
<dbReference type="Proteomes" id="UP000298471">
    <property type="component" value="Unassembled WGS sequence"/>
</dbReference>
<dbReference type="InterPro" id="IPR015422">
    <property type="entry name" value="PyrdxlP-dep_Trfase_small"/>
</dbReference>
<dbReference type="PANTHER" id="PTHR46383">
    <property type="entry name" value="ASPARTATE AMINOTRANSFERASE"/>
    <property type="match status" value="1"/>
</dbReference>
<feature type="domain" description="Aminotransferase class I/classII large" evidence="6">
    <location>
        <begin position="7"/>
        <end position="360"/>
    </location>
</feature>
<keyword evidence="4 7" id="KW-0808">Transferase</keyword>
<evidence type="ECO:0000313" key="8">
    <source>
        <dbReference type="Proteomes" id="UP000298471"/>
    </source>
</evidence>
<dbReference type="AlphaFoldDB" id="A0A4Z0QF16"/>
<keyword evidence="8" id="KW-1185">Reference proteome</keyword>
<dbReference type="GO" id="GO:0006520">
    <property type="term" value="P:amino acid metabolic process"/>
    <property type="evidence" value="ECO:0007669"/>
    <property type="project" value="InterPro"/>
</dbReference>
<dbReference type="PANTHER" id="PTHR46383:SF1">
    <property type="entry name" value="ASPARTATE AMINOTRANSFERASE"/>
    <property type="match status" value="1"/>
</dbReference>
<dbReference type="Pfam" id="PF00155">
    <property type="entry name" value="Aminotran_1_2"/>
    <property type="match status" value="1"/>
</dbReference>
<dbReference type="CDD" id="cd00609">
    <property type="entry name" value="AAT_like"/>
    <property type="match status" value="1"/>
</dbReference>
<comment type="caution">
    <text evidence="7">The sequence shown here is derived from an EMBL/GenBank/DDBJ whole genome shotgun (WGS) entry which is preliminary data.</text>
</comment>
<evidence type="ECO:0000256" key="1">
    <source>
        <dbReference type="ARBA" id="ARBA00001933"/>
    </source>
</evidence>
<comment type="cofactor">
    <cofactor evidence="1">
        <name>pyridoxal 5'-phosphate</name>
        <dbReference type="ChEBI" id="CHEBI:597326"/>
    </cofactor>
</comment>